<accession>A0A1Z5RP61</accession>
<dbReference type="AlphaFoldDB" id="A0A1Z5RP61"/>
<reference evidence="3" key="2">
    <citation type="journal article" date="2018" name="Plant J.">
        <title>The Sorghum bicolor reference genome: improved assembly, gene annotations, a transcriptome atlas, and signatures of genome organization.</title>
        <authorList>
            <person name="McCormick R.F."/>
            <person name="Truong S.K."/>
            <person name="Sreedasyam A."/>
            <person name="Jenkins J."/>
            <person name="Shu S."/>
            <person name="Sims D."/>
            <person name="Kennedy M."/>
            <person name="Amirebrahimi M."/>
            <person name="Weers B.D."/>
            <person name="McKinley B."/>
            <person name="Mattison A."/>
            <person name="Morishige D.T."/>
            <person name="Grimwood J."/>
            <person name="Schmutz J."/>
            <person name="Mullet J.E."/>
        </authorList>
    </citation>
    <scope>NUCLEOTIDE SEQUENCE [LARGE SCALE GENOMIC DNA]</scope>
    <source>
        <strain evidence="3">cv. BTx623</strain>
    </source>
</reference>
<evidence type="ECO:0000313" key="3">
    <source>
        <dbReference type="Proteomes" id="UP000000768"/>
    </source>
</evidence>
<dbReference type="Gramene" id="OQU85467">
    <property type="protein sequence ID" value="OQU85467"/>
    <property type="gene ID" value="SORBI_3004G251150"/>
</dbReference>
<feature type="region of interest" description="Disordered" evidence="1">
    <location>
        <begin position="26"/>
        <end position="46"/>
    </location>
</feature>
<reference evidence="2 3" key="1">
    <citation type="journal article" date="2009" name="Nature">
        <title>The Sorghum bicolor genome and the diversification of grasses.</title>
        <authorList>
            <person name="Paterson A.H."/>
            <person name="Bowers J.E."/>
            <person name="Bruggmann R."/>
            <person name="Dubchak I."/>
            <person name="Grimwood J."/>
            <person name="Gundlach H."/>
            <person name="Haberer G."/>
            <person name="Hellsten U."/>
            <person name="Mitros T."/>
            <person name="Poliakov A."/>
            <person name="Schmutz J."/>
            <person name="Spannagl M."/>
            <person name="Tang H."/>
            <person name="Wang X."/>
            <person name="Wicker T."/>
            <person name="Bharti A.K."/>
            <person name="Chapman J."/>
            <person name="Feltus F.A."/>
            <person name="Gowik U."/>
            <person name="Grigoriev I.V."/>
            <person name="Lyons E."/>
            <person name="Maher C.A."/>
            <person name="Martis M."/>
            <person name="Narechania A."/>
            <person name="Otillar R.P."/>
            <person name="Penning B.W."/>
            <person name="Salamov A.A."/>
            <person name="Wang Y."/>
            <person name="Zhang L."/>
            <person name="Carpita N.C."/>
            <person name="Freeling M."/>
            <person name="Gingle A.R."/>
            <person name="Hash C.T."/>
            <person name="Keller B."/>
            <person name="Klein P."/>
            <person name="Kresovich S."/>
            <person name="McCann M.C."/>
            <person name="Ming R."/>
            <person name="Peterson D.G."/>
            <person name="Mehboob-ur-Rahman"/>
            <person name="Ware D."/>
            <person name="Westhoff P."/>
            <person name="Mayer K.F."/>
            <person name="Messing J."/>
            <person name="Rokhsar D.S."/>
        </authorList>
    </citation>
    <scope>NUCLEOTIDE SEQUENCE [LARGE SCALE GENOMIC DNA]</scope>
    <source>
        <strain evidence="3">cv. BTx623</strain>
    </source>
</reference>
<dbReference type="Proteomes" id="UP000000768">
    <property type="component" value="Chromosome 4"/>
</dbReference>
<protein>
    <submittedName>
        <fullName evidence="2">Uncharacterized protein</fullName>
    </submittedName>
</protein>
<feature type="region of interest" description="Disordered" evidence="1">
    <location>
        <begin position="58"/>
        <end position="89"/>
    </location>
</feature>
<proteinExistence type="predicted"/>
<evidence type="ECO:0000256" key="1">
    <source>
        <dbReference type="SAM" id="MobiDB-lite"/>
    </source>
</evidence>
<sequence>MAKNEKPTTACFLNPNFLALLTQRRRSAALGSSPPTRPCRTPHSSPLLVAPASCPLSALLSTPARPPSRPAGSRRQHDTTANEQGPSGSRVALDLLPHLFLTHVRCLARLSSSSTRPRGIVVHGPRARRALPALSTLALVPATDPAVGLGGL</sequence>
<keyword evidence="3" id="KW-1185">Reference proteome</keyword>
<evidence type="ECO:0000313" key="2">
    <source>
        <dbReference type="EMBL" id="OQU85467.1"/>
    </source>
</evidence>
<dbReference type="InParanoid" id="A0A1Z5RP61"/>
<name>A0A1Z5RP61_SORBI</name>
<organism evidence="2 3">
    <name type="scientific">Sorghum bicolor</name>
    <name type="common">Sorghum</name>
    <name type="synonym">Sorghum vulgare</name>
    <dbReference type="NCBI Taxonomy" id="4558"/>
    <lineage>
        <taxon>Eukaryota</taxon>
        <taxon>Viridiplantae</taxon>
        <taxon>Streptophyta</taxon>
        <taxon>Embryophyta</taxon>
        <taxon>Tracheophyta</taxon>
        <taxon>Spermatophyta</taxon>
        <taxon>Magnoliopsida</taxon>
        <taxon>Liliopsida</taxon>
        <taxon>Poales</taxon>
        <taxon>Poaceae</taxon>
        <taxon>PACMAD clade</taxon>
        <taxon>Panicoideae</taxon>
        <taxon>Andropogonodae</taxon>
        <taxon>Andropogoneae</taxon>
        <taxon>Sorghinae</taxon>
        <taxon>Sorghum</taxon>
    </lineage>
</organism>
<gene>
    <name evidence="2" type="ORF">SORBI_3004G251150</name>
</gene>
<dbReference type="EMBL" id="CM000763">
    <property type="protein sequence ID" value="OQU85467.1"/>
    <property type="molecule type" value="Genomic_DNA"/>
</dbReference>